<evidence type="ECO:0000256" key="1">
    <source>
        <dbReference type="SAM" id="MobiDB-lite"/>
    </source>
</evidence>
<accession>A0A831RPS3</accession>
<sequence length="59" mass="6408">MSEHPGSGRGSWRPGLSDSGLHLNDEKGLVQEFSGVAAYRCLPEPMEQVDPDVDRVALN</sequence>
<reference evidence="2" key="1">
    <citation type="journal article" date="2020" name="mSystems">
        <title>Genome- and Community-Level Interaction Insights into Carbon Utilization and Element Cycling Functions of Hydrothermarchaeota in Hydrothermal Sediment.</title>
        <authorList>
            <person name="Zhou Z."/>
            <person name="Liu Y."/>
            <person name="Xu W."/>
            <person name="Pan J."/>
            <person name="Luo Z.H."/>
            <person name="Li M."/>
        </authorList>
    </citation>
    <scope>NUCLEOTIDE SEQUENCE [LARGE SCALE GENOMIC DNA]</scope>
    <source>
        <strain evidence="2">HyVt-443</strain>
    </source>
</reference>
<dbReference type="EMBL" id="DRKP01000126">
    <property type="protein sequence ID" value="HEB96900.1"/>
    <property type="molecule type" value="Genomic_DNA"/>
</dbReference>
<dbReference type="Proteomes" id="UP000886251">
    <property type="component" value="Unassembled WGS sequence"/>
</dbReference>
<name>A0A831RPS3_9GAMM</name>
<gene>
    <name evidence="2" type="ORF">ENI96_10785</name>
</gene>
<protein>
    <submittedName>
        <fullName evidence="2">Uncharacterized protein</fullName>
    </submittedName>
</protein>
<organism evidence="2">
    <name type="scientific">Sedimenticola thiotaurini</name>
    <dbReference type="NCBI Taxonomy" id="1543721"/>
    <lineage>
        <taxon>Bacteria</taxon>
        <taxon>Pseudomonadati</taxon>
        <taxon>Pseudomonadota</taxon>
        <taxon>Gammaproteobacteria</taxon>
        <taxon>Chromatiales</taxon>
        <taxon>Sedimenticolaceae</taxon>
        <taxon>Sedimenticola</taxon>
    </lineage>
</organism>
<feature type="region of interest" description="Disordered" evidence="1">
    <location>
        <begin position="1"/>
        <end position="23"/>
    </location>
</feature>
<comment type="caution">
    <text evidence="2">The sequence shown here is derived from an EMBL/GenBank/DDBJ whole genome shotgun (WGS) entry which is preliminary data.</text>
</comment>
<evidence type="ECO:0000313" key="2">
    <source>
        <dbReference type="EMBL" id="HEB96900.1"/>
    </source>
</evidence>
<dbReference type="AlphaFoldDB" id="A0A831RPS3"/>
<proteinExistence type="predicted"/>